<feature type="region of interest" description="Disordered" evidence="4">
    <location>
        <begin position="376"/>
        <end position="433"/>
    </location>
</feature>
<evidence type="ECO:0000256" key="2">
    <source>
        <dbReference type="ARBA" id="ARBA00023295"/>
    </source>
</evidence>
<dbReference type="InterPro" id="IPR003961">
    <property type="entry name" value="FN3_dom"/>
</dbReference>
<name>A0ABP5IR66_9ACTN</name>
<dbReference type="RefSeq" id="WP_231249059.1">
    <property type="nucleotide sequence ID" value="NZ_BAAAMQ010000010.1"/>
</dbReference>
<keyword evidence="3" id="KW-0624">Polysaccharide degradation</keyword>
<evidence type="ECO:0000256" key="5">
    <source>
        <dbReference type="SAM" id="SignalP"/>
    </source>
</evidence>
<organism evidence="7 8">
    <name type="scientific">Nocardioides furvisabuli</name>
    <dbReference type="NCBI Taxonomy" id="375542"/>
    <lineage>
        <taxon>Bacteria</taxon>
        <taxon>Bacillati</taxon>
        <taxon>Actinomycetota</taxon>
        <taxon>Actinomycetes</taxon>
        <taxon>Propionibacteriales</taxon>
        <taxon>Nocardioidaceae</taxon>
        <taxon>Nocardioides</taxon>
    </lineage>
</organism>
<feature type="domain" description="Fibronectin type-III" evidence="6">
    <location>
        <begin position="1688"/>
        <end position="1780"/>
    </location>
</feature>
<feature type="signal peptide" evidence="5">
    <location>
        <begin position="1"/>
        <end position="44"/>
    </location>
</feature>
<feature type="compositionally biased region" description="Basic and acidic residues" evidence="4">
    <location>
        <begin position="399"/>
        <end position="420"/>
    </location>
</feature>
<proteinExistence type="predicted"/>
<dbReference type="PROSITE" id="PS50853">
    <property type="entry name" value="FN3"/>
    <property type="match status" value="2"/>
</dbReference>
<sequence length="2061" mass="216906">MRIGLPRGTRRRLTTARRPRSRKVASTLSLAVVASSLVVLAVRADGTPISDVDLNDGSVWVTIEDPAYQLLGRLNPQVRELDLAIQALSGDFDVHQRETSVLLDVKSGGRGVRQVDVAAGTALDPVPLSADTTVALGGDTIAMLDRETGEVWVRTTQTIQGFTADQTPADLEAGRDAALAVGQDGTAYVVNREKRTLTTVTIDASGLAAAAEPVAVDARLSTDLEVTVVGTTPVVLDREAEVLVVPELEPVPVELGDSTAAQVQQPGPQAAGVYVATRAGLLLADLGDGSVEQVRDGVDGPPAAPVVVDGYVHAAWADPAADGYVRLGGSEPAHAEKIPGLKPLANLVFRVNRSVVVLNDTVTGVSWLVQEDGLPRVDNWDDVDPSKKKEQTADPSPDELAKARRTEDNRPPVARDDRLGARPGQDSIIPVTRNDVDLDGDILTLTSLEDVKQLSGPEPQRMAIVGDGTQLQLHFGPNDGGKQARFSYVISDGRENGSDEATLEVSIVGTEQNTPPQLVEDNGVPRQQGMTVARGQRTSMYVLPDWTDAEGDSLVLQDARAKEGGTVTFRSDGVLEFVDDGGRAGNKTIEIVVSDGHPRGQRTGKVTVNVSPKNAVPPTLTPDRAVGVSGSDILIEPLANDFSRDGTELHLRDVVALGGMEITTDPTSGTFVARTSAPGTYYLDYSAYTNRGEAQSFVRLDVLPKSKVDLPPVAMSDDTLLPPSGSSLVDLLANDSDPEGGVLAVTSVRVGANTPVKASLLENRLLRVESTRDLTAPVSIDYTVSDGVNSAEGSVTVGQAPVKAGNRAPVAANDRITVRAGSVGSILVLANDFDPDGDDLQLFQQDLVAPEGLPVFVSGDTLRFRAPDRAGEIHATYGVRDARGQRDDAEVVIDVIADDADRNAAPRPDPTLARAVGERPVRIDLDLQTSDPDGDAVTLKGITTAPQLGRVTAIGLDWIEYEPFDTRRGGTDTFEVEVQDKFGASSRAEVRVGVVARASTNQAPVALDDHLLVRPDRTIQFNVLANDADPDGDPLVMSDELQGEPGASVADGFVTVKVPELVGNAASQVAVTYGISDRLGGADTARLTVDASPDAPLYAPVTRDDTADLAKVAGRTPGETVRIDVLRNDGDLDGRRKDLVLTAYDQDVSRVVKGELEVTLAARDQVVVYEVGDAEDNTSYGFVFVSGTDTVPPVLDPDAKLPVTVKAGKSVDISLDEHVIVRTGRTPILTLGDRVSAAPYVDAARARDTTTIRFTAPEDSSGRAAVTFEVTDGTSLNDATGLTSMLTIPVDIQATKNFAPEMRDVDLEVVGGDEAEQKTFDLASTATDPNPEDVAGLTFTVEGTEKVEASITGRTTLVLDATDAAEDGEVVVLPVRVEDPAGATAEAVVRVRIVRSDKPLVSIGRIGPLEAEAGQPVSFDINDYATNPYEGTPLTVSGVTVESGEARATGSGSTVTVTPAERFAGSVGVRFVVDDGSDDAEREVTARAEVVVVAAPDAPGRPTVSSMTHDSVVLTWTPADDKGAPISGYSVRRSEGKTVSCGGATTCRIEGLTPGNTYSFQVVATNRVGDSEPSVASEQVTPDKVPDRMAAPTVGQDYTQRDGKLVLQWQAPANVGSPIRTYEIHRLGTGETRTAAASPFTWDGLGNGALVQFEIRAVNDIVDEASKQSWSEPSTADKPFGVPATVGQPSGVASENDALPGGKVEVTWPAPLDNGDTIDHYEVTMSKDGHVVTTKQETGTSSHFDVDNGHDYTFTVRAHNRAGYSTSPSAVSAPVNPYDRATAVRDVTKVSEGDRTAKVSFAPPTDDGGRRVTGYRISSSGGPAKTVTAAGTHDITFTSNNGPYEVTIVPITTDPRAGAIEGESAGLGGFRPFGAPAAPNGGSAAPNYRQVDFSGWSAPGANGRPVLGTQYRTDGGWVDGGSVQWPTMQGGDQRCISIRTVAEGATPSDRLYSTERQLCGSAQPRQVIVYFSNAPDPTDACTARCDWIHYRLEGFRSNAGYVAAATQNGGPCGGAFPNAPLRTTGGDGRLDFTTKYWYTGCNESVTVTVDGISGVGNPPTT</sequence>
<dbReference type="Proteomes" id="UP001501161">
    <property type="component" value="Unassembled WGS sequence"/>
</dbReference>
<feature type="compositionally biased region" description="Basic and acidic residues" evidence="4">
    <location>
        <begin position="376"/>
        <end position="392"/>
    </location>
</feature>
<evidence type="ECO:0000256" key="3">
    <source>
        <dbReference type="ARBA" id="ARBA00023326"/>
    </source>
</evidence>
<dbReference type="InterPro" id="IPR050964">
    <property type="entry name" value="Striated_Muscle_Regulatory"/>
</dbReference>
<dbReference type="InterPro" id="IPR013783">
    <property type="entry name" value="Ig-like_fold"/>
</dbReference>
<dbReference type="InterPro" id="IPR036116">
    <property type="entry name" value="FN3_sf"/>
</dbReference>
<evidence type="ECO:0000313" key="8">
    <source>
        <dbReference type="Proteomes" id="UP001501161"/>
    </source>
</evidence>
<dbReference type="PANTHER" id="PTHR13817:SF151">
    <property type="entry name" value="TITIN"/>
    <property type="match status" value="1"/>
</dbReference>
<feature type="region of interest" description="Disordered" evidence="4">
    <location>
        <begin position="1666"/>
        <end position="1700"/>
    </location>
</feature>
<keyword evidence="1" id="KW-0677">Repeat</keyword>
<gene>
    <name evidence="7" type="ORF">GCM10009726_17530</name>
</gene>
<evidence type="ECO:0000313" key="7">
    <source>
        <dbReference type="EMBL" id="GAA2105184.1"/>
    </source>
</evidence>
<comment type="caution">
    <text evidence="7">The sequence shown here is derived from an EMBL/GenBank/DDBJ whole genome shotgun (WGS) entry which is preliminary data.</text>
</comment>
<dbReference type="SUPFAM" id="SSF49265">
    <property type="entry name" value="Fibronectin type III"/>
    <property type="match status" value="2"/>
</dbReference>
<reference evidence="8" key="1">
    <citation type="journal article" date="2019" name="Int. J. Syst. Evol. Microbiol.">
        <title>The Global Catalogue of Microorganisms (GCM) 10K type strain sequencing project: providing services to taxonomists for standard genome sequencing and annotation.</title>
        <authorList>
            <consortium name="The Broad Institute Genomics Platform"/>
            <consortium name="The Broad Institute Genome Sequencing Center for Infectious Disease"/>
            <person name="Wu L."/>
            <person name="Ma J."/>
        </authorList>
    </citation>
    <scope>NUCLEOTIDE SEQUENCE [LARGE SCALE GENOMIC DNA]</scope>
    <source>
        <strain evidence="8">JCM 13813</strain>
    </source>
</reference>
<dbReference type="SMART" id="SM00060">
    <property type="entry name" value="FN3"/>
    <property type="match status" value="4"/>
</dbReference>
<keyword evidence="2" id="KW-0378">Hydrolase</keyword>
<keyword evidence="8" id="KW-1185">Reference proteome</keyword>
<feature type="domain" description="Fibronectin type-III" evidence="6">
    <location>
        <begin position="1498"/>
        <end position="1584"/>
    </location>
</feature>
<dbReference type="PRINTS" id="PR00014">
    <property type="entry name" value="FNTYPEIII"/>
</dbReference>
<evidence type="ECO:0000256" key="4">
    <source>
        <dbReference type="SAM" id="MobiDB-lite"/>
    </source>
</evidence>
<feature type="chain" id="PRO_5047050125" evidence="5">
    <location>
        <begin position="45"/>
        <end position="2061"/>
    </location>
</feature>
<dbReference type="CDD" id="cd00063">
    <property type="entry name" value="FN3"/>
    <property type="match status" value="3"/>
</dbReference>
<dbReference type="Gene3D" id="2.60.40.10">
    <property type="entry name" value="Immunoglobulins"/>
    <property type="match status" value="3"/>
</dbReference>
<keyword evidence="5" id="KW-0732">Signal</keyword>
<accession>A0ABP5IR66</accession>
<dbReference type="PANTHER" id="PTHR13817">
    <property type="entry name" value="TITIN"/>
    <property type="match status" value="1"/>
</dbReference>
<evidence type="ECO:0000256" key="1">
    <source>
        <dbReference type="ARBA" id="ARBA00022737"/>
    </source>
</evidence>
<dbReference type="Pfam" id="PF00041">
    <property type="entry name" value="fn3"/>
    <property type="match status" value="2"/>
</dbReference>
<dbReference type="Pfam" id="PF17963">
    <property type="entry name" value="Big_9"/>
    <property type="match status" value="6"/>
</dbReference>
<keyword evidence="3" id="KW-0119">Carbohydrate metabolism</keyword>
<protein>
    <submittedName>
        <fullName evidence="7">Ig-like domain-containing protein</fullName>
    </submittedName>
</protein>
<dbReference type="EMBL" id="BAAAMQ010000010">
    <property type="protein sequence ID" value="GAA2105184.1"/>
    <property type="molecule type" value="Genomic_DNA"/>
</dbReference>
<evidence type="ECO:0000259" key="6">
    <source>
        <dbReference type="PROSITE" id="PS50853"/>
    </source>
</evidence>
<keyword evidence="2" id="KW-0326">Glycosidase</keyword>